<dbReference type="Gene3D" id="3.30.70.2390">
    <property type="match status" value="1"/>
</dbReference>
<accession>A0ABY5Z8I5</accession>
<evidence type="ECO:0000313" key="3">
    <source>
        <dbReference type="EMBL" id="UWZ38336.1"/>
    </source>
</evidence>
<proteinExistence type="predicted"/>
<protein>
    <submittedName>
        <fullName evidence="3">LytR C-terminal domain-containing protein</fullName>
    </submittedName>
</protein>
<dbReference type="EMBL" id="CP073721">
    <property type="protein sequence ID" value="UWZ38336.1"/>
    <property type="molecule type" value="Genomic_DNA"/>
</dbReference>
<evidence type="ECO:0000256" key="1">
    <source>
        <dbReference type="SAM" id="Phobius"/>
    </source>
</evidence>
<dbReference type="Pfam" id="PF13399">
    <property type="entry name" value="LytR_C"/>
    <property type="match status" value="1"/>
</dbReference>
<feature type="transmembrane region" description="Helical" evidence="1">
    <location>
        <begin position="6"/>
        <end position="28"/>
    </location>
</feature>
<gene>
    <name evidence="3" type="ORF">Drose_08855</name>
</gene>
<evidence type="ECO:0000313" key="4">
    <source>
        <dbReference type="Proteomes" id="UP001058271"/>
    </source>
</evidence>
<keyword evidence="1" id="KW-0472">Membrane</keyword>
<keyword evidence="4" id="KW-1185">Reference proteome</keyword>
<feature type="domain" description="LytR/CpsA/Psr regulator C-terminal" evidence="2">
    <location>
        <begin position="57"/>
        <end position="150"/>
    </location>
</feature>
<evidence type="ECO:0000259" key="2">
    <source>
        <dbReference type="Pfam" id="PF13399"/>
    </source>
</evidence>
<name>A0ABY5Z8I5_9ACTN</name>
<organism evidence="3 4">
    <name type="scientific">Dactylosporangium roseum</name>
    <dbReference type="NCBI Taxonomy" id="47989"/>
    <lineage>
        <taxon>Bacteria</taxon>
        <taxon>Bacillati</taxon>
        <taxon>Actinomycetota</taxon>
        <taxon>Actinomycetes</taxon>
        <taxon>Micromonosporales</taxon>
        <taxon>Micromonosporaceae</taxon>
        <taxon>Dactylosporangium</taxon>
    </lineage>
</organism>
<dbReference type="RefSeq" id="WP_260727697.1">
    <property type="nucleotide sequence ID" value="NZ_BAAABS010000033.1"/>
</dbReference>
<dbReference type="Proteomes" id="UP001058271">
    <property type="component" value="Chromosome"/>
</dbReference>
<sequence length="180" mass="19087">MSFARVRALVVIGILVVAAAVFVVVALVKDRQSSPQSAEKCAEGAVVANAKLPTPEEVKLNIYNATNKPGLAGNVSQDFLARKFKEAKVQTAQPSPAVTKPTDVVAVIRFGPQAVGAAWLVRAYFLNQSRNEFDKARQDDRVDVIIGGQFQQLPTTTEVNQAIGALGNPTLPEGTCAAEG</sequence>
<reference evidence="3" key="1">
    <citation type="submission" date="2021-04" db="EMBL/GenBank/DDBJ databases">
        <title>Biosynthetic gene clusters of Dactylosporangioum roseum.</title>
        <authorList>
            <person name="Hartkoorn R.C."/>
            <person name="Beaudoing E."/>
            <person name="Hot D."/>
            <person name="Moureu S."/>
        </authorList>
    </citation>
    <scope>NUCLEOTIDE SEQUENCE</scope>
    <source>
        <strain evidence="3">NRRL B-16295</strain>
    </source>
</reference>
<keyword evidence="1" id="KW-1133">Transmembrane helix</keyword>
<dbReference type="InterPro" id="IPR027381">
    <property type="entry name" value="LytR/CpsA/Psr_C"/>
</dbReference>
<keyword evidence="1" id="KW-0812">Transmembrane</keyword>